<gene>
    <name evidence="1" type="ORF">HAX54_044783</name>
</gene>
<dbReference type="Proteomes" id="UP000823775">
    <property type="component" value="Unassembled WGS sequence"/>
</dbReference>
<evidence type="ECO:0000313" key="1">
    <source>
        <dbReference type="EMBL" id="MCD7460931.1"/>
    </source>
</evidence>
<accession>A0ABS8SPK9</accession>
<reference evidence="1 2" key="1">
    <citation type="journal article" date="2021" name="BMC Genomics">
        <title>Datura genome reveals duplications of psychoactive alkaloid biosynthetic genes and high mutation rate following tissue culture.</title>
        <authorList>
            <person name="Rajewski A."/>
            <person name="Carter-House D."/>
            <person name="Stajich J."/>
            <person name="Litt A."/>
        </authorList>
    </citation>
    <scope>NUCLEOTIDE SEQUENCE [LARGE SCALE GENOMIC DNA]</scope>
    <source>
        <strain evidence="1">AR-01</strain>
    </source>
</reference>
<organism evidence="1 2">
    <name type="scientific">Datura stramonium</name>
    <name type="common">Jimsonweed</name>
    <name type="synonym">Common thornapple</name>
    <dbReference type="NCBI Taxonomy" id="4076"/>
    <lineage>
        <taxon>Eukaryota</taxon>
        <taxon>Viridiplantae</taxon>
        <taxon>Streptophyta</taxon>
        <taxon>Embryophyta</taxon>
        <taxon>Tracheophyta</taxon>
        <taxon>Spermatophyta</taxon>
        <taxon>Magnoliopsida</taxon>
        <taxon>eudicotyledons</taxon>
        <taxon>Gunneridae</taxon>
        <taxon>Pentapetalae</taxon>
        <taxon>asterids</taxon>
        <taxon>lamiids</taxon>
        <taxon>Solanales</taxon>
        <taxon>Solanaceae</taxon>
        <taxon>Solanoideae</taxon>
        <taxon>Datureae</taxon>
        <taxon>Datura</taxon>
    </lineage>
</organism>
<name>A0ABS8SPK9_DATST</name>
<feature type="non-terminal residue" evidence="1">
    <location>
        <position position="1"/>
    </location>
</feature>
<dbReference type="EMBL" id="JACEIK010000687">
    <property type="protein sequence ID" value="MCD7460931.1"/>
    <property type="molecule type" value="Genomic_DNA"/>
</dbReference>
<proteinExistence type="predicted"/>
<comment type="caution">
    <text evidence="1">The sequence shown here is derived from an EMBL/GenBank/DDBJ whole genome shotgun (WGS) entry which is preliminary data.</text>
</comment>
<protein>
    <submittedName>
        <fullName evidence="1">Uncharacterized protein</fullName>
    </submittedName>
</protein>
<keyword evidence="2" id="KW-1185">Reference proteome</keyword>
<evidence type="ECO:0000313" key="2">
    <source>
        <dbReference type="Proteomes" id="UP000823775"/>
    </source>
</evidence>
<sequence length="129" mass="14377">REDHFFSKTSLLGPCTVVPVDNPSIHPSYYSRELVEFREKRIVQLTICVPKDGPSIWPSNATCFTTPSKDGLVEGPSSIGGVVNLVVKIPLFSPIHSTIQGTTFHLRTACGVVHGRKFLEFHKELQRVF</sequence>